<evidence type="ECO:0000313" key="4">
    <source>
        <dbReference type="EnsemblMetazoa" id="PPA33835.1"/>
    </source>
</evidence>
<evidence type="ECO:0000256" key="3">
    <source>
        <dbReference type="SAM" id="Phobius"/>
    </source>
</evidence>
<dbReference type="Proteomes" id="UP000005239">
    <property type="component" value="Unassembled WGS sequence"/>
</dbReference>
<sequence length="429" mass="48848">MIQMNLQLQPLSDRPELFARGADGIIYNEQRPYDLLSSECSSGFREKICISLSIPYAASSLLHYAGSNDWQFSAYFYTKKGGFLQQNYFLVTVNLRTLDFRIIRETESPSVRFCHRQPYYLLRTSVFAQTYNVMHFENYGNPVSVNLGGLVLDDSLLLFKDGKLFVLRNGKKERRELCDNTELISYPDLAANCTAYSNPLETMIYVTFATKSGLLIIDTTTFAMEVIELLQILDIRCAKEGELIFANTQQPQTELVVLRLPDRYWKSKMAMEEQLRESGDYLLLEELRSSIRLHEHKIGKLEMELEASRTENIRLQKPSKKMRLLGFVLVALLGVITILGAHSLASLLQEVTVLMVTIFVGVLFVRSSSADHPEQAQIPSESQAPEEQQQSSYGLTSISDDAAQIAAQKAELEKKYRRMLMRVGRQQTS</sequence>
<keyword evidence="3" id="KW-1133">Transmembrane helix</keyword>
<protein>
    <submittedName>
        <fullName evidence="4">Uncharacterized protein</fullName>
    </submittedName>
</protein>
<accession>A0A8R1UJK0</accession>
<gene>
    <name evidence="4" type="primary">WBGene00272204</name>
</gene>
<feature type="coiled-coil region" evidence="1">
    <location>
        <begin position="395"/>
        <end position="422"/>
    </location>
</feature>
<evidence type="ECO:0000313" key="5">
    <source>
        <dbReference type="Proteomes" id="UP000005239"/>
    </source>
</evidence>
<feature type="transmembrane region" description="Helical" evidence="3">
    <location>
        <begin position="347"/>
        <end position="365"/>
    </location>
</feature>
<reference evidence="5" key="1">
    <citation type="journal article" date="2008" name="Nat. Genet.">
        <title>The Pristionchus pacificus genome provides a unique perspective on nematode lifestyle and parasitism.</title>
        <authorList>
            <person name="Dieterich C."/>
            <person name="Clifton S.W."/>
            <person name="Schuster L.N."/>
            <person name="Chinwalla A."/>
            <person name="Delehaunty K."/>
            <person name="Dinkelacker I."/>
            <person name="Fulton L."/>
            <person name="Fulton R."/>
            <person name="Godfrey J."/>
            <person name="Minx P."/>
            <person name="Mitreva M."/>
            <person name="Roeseler W."/>
            <person name="Tian H."/>
            <person name="Witte H."/>
            <person name="Yang S.P."/>
            <person name="Wilson R.K."/>
            <person name="Sommer R.J."/>
        </authorList>
    </citation>
    <scope>NUCLEOTIDE SEQUENCE [LARGE SCALE GENOMIC DNA]</scope>
    <source>
        <strain evidence="5">PS312</strain>
    </source>
</reference>
<feature type="coiled-coil region" evidence="1">
    <location>
        <begin position="284"/>
        <end position="311"/>
    </location>
</feature>
<feature type="transmembrane region" description="Helical" evidence="3">
    <location>
        <begin position="324"/>
        <end position="341"/>
    </location>
</feature>
<proteinExistence type="predicted"/>
<keyword evidence="5" id="KW-1185">Reference proteome</keyword>
<reference evidence="4" key="2">
    <citation type="submission" date="2022-06" db="UniProtKB">
        <authorList>
            <consortium name="EnsemblMetazoa"/>
        </authorList>
    </citation>
    <scope>IDENTIFICATION</scope>
    <source>
        <strain evidence="4">PS312</strain>
    </source>
</reference>
<evidence type="ECO:0000256" key="2">
    <source>
        <dbReference type="SAM" id="MobiDB-lite"/>
    </source>
</evidence>
<organism evidence="4 5">
    <name type="scientific">Pristionchus pacificus</name>
    <name type="common">Parasitic nematode worm</name>
    <dbReference type="NCBI Taxonomy" id="54126"/>
    <lineage>
        <taxon>Eukaryota</taxon>
        <taxon>Metazoa</taxon>
        <taxon>Ecdysozoa</taxon>
        <taxon>Nematoda</taxon>
        <taxon>Chromadorea</taxon>
        <taxon>Rhabditida</taxon>
        <taxon>Rhabditina</taxon>
        <taxon>Diplogasteromorpha</taxon>
        <taxon>Diplogasteroidea</taxon>
        <taxon>Neodiplogasteridae</taxon>
        <taxon>Pristionchus</taxon>
    </lineage>
</organism>
<feature type="compositionally biased region" description="Low complexity" evidence="2">
    <location>
        <begin position="379"/>
        <end position="392"/>
    </location>
</feature>
<evidence type="ECO:0000256" key="1">
    <source>
        <dbReference type="SAM" id="Coils"/>
    </source>
</evidence>
<name>A0A2A6BAG9_PRIPA</name>
<keyword evidence="3" id="KW-0812">Transmembrane</keyword>
<dbReference type="AlphaFoldDB" id="A0A2A6BAG9"/>
<accession>A0A2A6BAG9</accession>
<keyword evidence="3" id="KW-0472">Membrane</keyword>
<keyword evidence="1" id="KW-0175">Coiled coil</keyword>
<dbReference type="EnsemblMetazoa" id="PPA33835.1">
    <property type="protein sequence ID" value="PPA33835.1"/>
    <property type="gene ID" value="WBGene00272204"/>
</dbReference>
<feature type="region of interest" description="Disordered" evidence="2">
    <location>
        <begin position="374"/>
        <end position="393"/>
    </location>
</feature>